<feature type="transmembrane region" description="Helical" evidence="1">
    <location>
        <begin position="31"/>
        <end position="49"/>
    </location>
</feature>
<dbReference type="AlphaFoldDB" id="A0A2H0NEZ7"/>
<keyword evidence="1" id="KW-0472">Membrane</keyword>
<reference evidence="3 4" key="1">
    <citation type="submission" date="2017-09" db="EMBL/GenBank/DDBJ databases">
        <title>Depth-based differentiation of microbial function through sediment-hosted aquifers and enrichment of novel symbionts in the deep terrestrial subsurface.</title>
        <authorList>
            <person name="Probst A.J."/>
            <person name="Ladd B."/>
            <person name="Jarett J.K."/>
            <person name="Geller-Mcgrath D.E."/>
            <person name="Sieber C.M."/>
            <person name="Emerson J.B."/>
            <person name="Anantharaman K."/>
            <person name="Thomas B.C."/>
            <person name="Malmstrom R."/>
            <person name="Stieglmeier M."/>
            <person name="Klingl A."/>
            <person name="Woyke T."/>
            <person name="Ryan C.M."/>
            <person name="Banfield J.F."/>
        </authorList>
    </citation>
    <scope>NUCLEOTIDE SEQUENCE [LARGE SCALE GENOMIC DNA]</scope>
    <source>
        <strain evidence="3">CG11_big_fil_rev_8_21_14_0_20_38_23</strain>
    </source>
</reference>
<dbReference type="EMBL" id="PCWR01000021">
    <property type="protein sequence ID" value="PIR07468.1"/>
    <property type="molecule type" value="Genomic_DNA"/>
</dbReference>
<comment type="caution">
    <text evidence="3">The sequence shown here is derived from an EMBL/GenBank/DDBJ whole genome shotgun (WGS) entry which is preliminary data.</text>
</comment>
<dbReference type="InterPro" id="IPR005530">
    <property type="entry name" value="SPW"/>
</dbReference>
<accession>A0A2H0NEZ7</accession>
<sequence length="55" mass="6517">MKWNHWLVVGLGAWLLISPWLLGFSRLDLVVWNNIVVGILLLIFSFWNFSQFNNK</sequence>
<dbReference type="Proteomes" id="UP000228867">
    <property type="component" value="Unassembled WGS sequence"/>
</dbReference>
<name>A0A2H0NEZ7_9BACT</name>
<feature type="transmembrane region" description="Helical" evidence="1">
    <location>
        <begin position="6"/>
        <end position="24"/>
    </location>
</feature>
<protein>
    <recommendedName>
        <fullName evidence="2">SPW repeat-containing integral membrane domain-containing protein</fullName>
    </recommendedName>
</protein>
<organism evidence="3 4">
    <name type="scientific">Candidatus Jorgensenbacteria bacterium CG11_big_fil_rev_8_21_14_0_20_38_23</name>
    <dbReference type="NCBI Taxonomy" id="1974594"/>
    <lineage>
        <taxon>Bacteria</taxon>
        <taxon>Candidatus Joergenseniibacteriota</taxon>
    </lineage>
</organism>
<feature type="domain" description="SPW repeat-containing integral membrane" evidence="2">
    <location>
        <begin position="3"/>
        <end position="46"/>
    </location>
</feature>
<evidence type="ECO:0000256" key="1">
    <source>
        <dbReference type="SAM" id="Phobius"/>
    </source>
</evidence>
<evidence type="ECO:0000313" key="4">
    <source>
        <dbReference type="Proteomes" id="UP000228867"/>
    </source>
</evidence>
<dbReference type="Pfam" id="PF03779">
    <property type="entry name" value="SPW"/>
    <property type="match status" value="1"/>
</dbReference>
<evidence type="ECO:0000259" key="2">
    <source>
        <dbReference type="Pfam" id="PF03779"/>
    </source>
</evidence>
<gene>
    <name evidence="3" type="ORF">COV54_00940</name>
</gene>
<proteinExistence type="predicted"/>
<keyword evidence="1" id="KW-0812">Transmembrane</keyword>
<evidence type="ECO:0000313" key="3">
    <source>
        <dbReference type="EMBL" id="PIR07468.1"/>
    </source>
</evidence>
<keyword evidence="1" id="KW-1133">Transmembrane helix</keyword>